<evidence type="ECO:0000313" key="2">
    <source>
        <dbReference type="Proteomes" id="UP001172102"/>
    </source>
</evidence>
<gene>
    <name evidence="1" type="ORF">B0H67DRAFT_209047</name>
</gene>
<dbReference type="AlphaFoldDB" id="A0AA40AS50"/>
<dbReference type="EMBL" id="JAUKUA010000003">
    <property type="protein sequence ID" value="KAK0720941.1"/>
    <property type="molecule type" value="Genomic_DNA"/>
</dbReference>
<evidence type="ECO:0000313" key="1">
    <source>
        <dbReference type="EMBL" id="KAK0720941.1"/>
    </source>
</evidence>
<comment type="caution">
    <text evidence="1">The sequence shown here is derived from an EMBL/GenBank/DDBJ whole genome shotgun (WGS) entry which is preliminary data.</text>
</comment>
<name>A0AA40AS50_9PEZI</name>
<protein>
    <submittedName>
        <fullName evidence="1">Uncharacterized protein</fullName>
    </submittedName>
</protein>
<keyword evidence="2" id="KW-1185">Reference proteome</keyword>
<dbReference type="Proteomes" id="UP001172102">
    <property type="component" value="Unassembled WGS sequence"/>
</dbReference>
<sequence length="64" mass="7244">MPDLCPGAVPVESTTVSLATARFDKRVTLEQMIRCGCKLAAVHCYYRNMEAFERFARCASTRRD</sequence>
<organism evidence="1 2">
    <name type="scientific">Lasiosphaeris hirsuta</name>
    <dbReference type="NCBI Taxonomy" id="260670"/>
    <lineage>
        <taxon>Eukaryota</taxon>
        <taxon>Fungi</taxon>
        <taxon>Dikarya</taxon>
        <taxon>Ascomycota</taxon>
        <taxon>Pezizomycotina</taxon>
        <taxon>Sordariomycetes</taxon>
        <taxon>Sordariomycetidae</taxon>
        <taxon>Sordariales</taxon>
        <taxon>Lasiosphaeriaceae</taxon>
        <taxon>Lasiosphaeris</taxon>
    </lineage>
</organism>
<proteinExistence type="predicted"/>
<reference evidence="1" key="1">
    <citation type="submission" date="2023-06" db="EMBL/GenBank/DDBJ databases">
        <title>Genome-scale phylogeny and comparative genomics of the fungal order Sordariales.</title>
        <authorList>
            <consortium name="Lawrence Berkeley National Laboratory"/>
            <person name="Hensen N."/>
            <person name="Bonometti L."/>
            <person name="Westerberg I."/>
            <person name="Brannstrom I.O."/>
            <person name="Guillou S."/>
            <person name="Cros-Aarteil S."/>
            <person name="Calhoun S."/>
            <person name="Haridas S."/>
            <person name="Kuo A."/>
            <person name="Mondo S."/>
            <person name="Pangilinan J."/>
            <person name="Riley R."/>
            <person name="Labutti K."/>
            <person name="Andreopoulos B."/>
            <person name="Lipzen A."/>
            <person name="Chen C."/>
            <person name="Yanf M."/>
            <person name="Daum C."/>
            <person name="Ng V."/>
            <person name="Clum A."/>
            <person name="Steindorff A."/>
            <person name="Ohm R."/>
            <person name="Martin F."/>
            <person name="Silar P."/>
            <person name="Natvig D."/>
            <person name="Lalanne C."/>
            <person name="Gautier V."/>
            <person name="Ament-Velasquez S.L."/>
            <person name="Kruys A."/>
            <person name="Hutchinson M.I."/>
            <person name="Powell A.J."/>
            <person name="Barry K."/>
            <person name="Miller A.N."/>
            <person name="Grigoriev I.V."/>
            <person name="Debuchy R."/>
            <person name="Gladieux P."/>
            <person name="Thoren M.H."/>
            <person name="Johannesson H."/>
        </authorList>
    </citation>
    <scope>NUCLEOTIDE SEQUENCE</scope>
    <source>
        <strain evidence="1">SMH4607-1</strain>
    </source>
</reference>
<accession>A0AA40AS50</accession>